<dbReference type="Proteomes" id="UP000225740">
    <property type="component" value="Unassembled WGS sequence"/>
</dbReference>
<organism evidence="2 3">
    <name type="scientific">Rhodopirellula bahusiensis</name>
    <dbReference type="NCBI Taxonomy" id="2014065"/>
    <lineage>
        <taxon>Bacteria</taxon>
        <taxon>Pseudomonadati</taxon>
        <taxon>Planctomycetota</taxon>
        <taxon>Planctomycetia</taxon>
        <taxon>Pirellulales</taxon>
        <taxon>Pirellulaceae</taxon>
        <taxon>Rhodopirellula</taxon>
    </lineage>
</organism>
<reference evidence="2 3" key="1">
    <citation type="submission" date="2017-06" db="EMBL/GenBank/DDBJ databases">
        <title>Description of Rhodopirellula bahusiensis sp. nov.</title>
        <authorList>
            <person name="Kizina J."/>
            <person name="Harder J."/>
        </authorList>
    </citation>
    <scope>NUCLEOTIDE SEQUENCE [LARGE SCALE GENOMIC DNA]</scope>
    <source>
        <strain evidence="2 3">SWK21</strain>
    </source>
</reference>
<dbReference type="OrthoDB" id="9882947at2"/>
<dbReference type="EMBL" id="NIZW01000041">
    <property type="protein sequence ID" value="PHQ31703.1"/>
    <property type="molecule type" value="Genomic_DNA"/>
</dbReference>
<accession>A0A2G1VY51</accession>
<protein>
    <submittedName>
        <fullName evidence="2">Uncharacterized protein</fullName>
    </submittedName>
</protein>
<sequence length="76" mass="8184">MGGGEPVESGRKYQTAVHFVTAENERGVGCSESLTENESDYASTGEFADSQSMTPTNLHGIPGKLLLRPLSVLWIE</sequence>
<evidence type="ECO:0000313" key="2">
    <source>
        <dbReference type="EMBL" id="PHQ31703.1"/>
    </source>
</evidence>
<feature type="region of interest" description="Disordered" evidence="1">
    <location>
        <begin position="29"/>
        <end position="55"/>
    </location>
</feature>
<keyword evidence="3" id="KW-1185">Reference proteome</keyword>
<gene>
    <name evidence="2" type="ORF">CEE69_29520</name>
</gene>
<feature type="compositionally biased region" description="Polar residues" evidence="1">
    <location>
        <begin position="32"/>
        <end position="42"/>
    </location>
</feature>
<proteinExistence type="predicted"/>
<evidence type="ECO:0000313" key="3">
    <source>
        <dbReference type="Proteomes" id="UP000225740"/>
    </source>
</evidence>
<comment type="caution">
    <text evidence="2">The sequence shown here is derived from an EMBL/GenBank/DDBJ whole genome shotgun (WGS) entry which is preliminary data.</text>
</comment>
<evidence type="ECO:0000256" key="1">
    <source>
        <dbReference type="SAM" id="MobiDB-lite"/>
    </source>
</evidence>
<name>A0A2G1VY51_9BACT</name>
<dbReference type="AlphaFoldDB" id="A0A2G1VY51"/>